<evidence type="ECO:0000313" key="1">
    <source>
        <dbReference type="EMBL" id="RPA72849.1"/>
    </source>
</evidence>
<keyword evidence="2" id="KW-1185">Reference proteome</keyword>
<protein>
    <recommendedName>
        <fullName evidence="3">OB domain-containing protein</fullName>
    </recommendedName>
</protein>
<evidence type="ECO:0008006" key="3">
    <source>
        <dbReference type="Google" id="ProtNLM"/>
    </source>
</evidence>
<name>A0A3N4HFB5_ASCIM</name>
<dbReference type="Proteomes" id="UP000275078">
    <property type="component" value="Unassembled WGS sequence"/>
</dbReference>
<dbReference type="OrthoDB" id="43906at2759"/>
<evidence type="ECO:0000313" key="2">
    <source>
        <dbReference type="Proteomes" id="UP000275078"/>
    </source>
</evidence>
<dbReference type="AlphaFoldDB" id="A0A3N4HFB5"/>
<proteinExistence type="predicted"/>
<dbReference type="STRING" id="1160509.A0A3N4HFB5"/>
<reference evidence="1 2" key="1">
    <citation type="journal article" date="2018" name="Nat. Ecol. Evol.">
        <title>Pezizomycetes genomes reveal the molecular basis of ectomycorrhizal truffle lifestyle.</title>
        <authorList>
            <person name="Murat C."/>
            <person name="Payen T."/>
            <person name="Noel B."/>
            <person name="Kuo A."/>
            <person name="Morin E."/>
            <person name="Chen J."/>
            <person name="Kohler A."/>
            <person name="Krizsan K."/>
            <person name="Balestrini R."/>
            <person name="Da Silva C."/>
            <person name="Montanini B."/>
            <person name="Hainaut M."/>
            <person name="Levati E."/>
            <person name="Barry K.W."/>
            <person name="Belfiori B."/>
            <person name="Cichocki N."/>
            <person name="Clum A."/>
            <person name="Dockter R.B."/>
            <person name="Fauchery L."/>
            <person name="Guy J."/>
            <person name="Iotti M."/>
            <person name="Le Tacon F."/>
            <person name="Lindquist E.A."/>
            <person name="Lipzen A."/>
            <person name="Malagnac F."/>
            <person name="Mello A."/>
            <person name="Molinier V."/>
            <person name="Miyauchi S."/>
            <person name="Poulain J."/>
            <person name="Riccioni C."/>
            <person name="Rubini A."/>
            <person name="Sitrit Y."/>
            <person name="Splivallo R."/>
            <person name="Traeger S."/>
            <person name="Wang M."/>
            <person name="Zifcakova L."/>
            <person name="Wipf D."/>
            <person name="Zambonelli A."/>
            <person name="Paolocci F."/>
            <person name="Nowrousian M."/>
            <person name="Ottonello S."/>
            <person name="Baldrian P."/>
            <person name="Spatafora J.W."/>
            <person name="Henrissat B."/>
            <person name="Nagy L.G."/>
            <person name="Aury J.M."/>
            <person name="Wincker P."/>
            <person name="Grigoriev I.V."/>
            <person name="Bonfante P."/>
            <person name="Martin F.M."/>
        </authorList>
    </citation>
    <scope>NUCLEOTIDE SEQUENCE [LARGE SCALE GENOMIC DNA]</scope>
    <source>
        <strain evidence="1 2">RN42</strain>
    </source>
</reference>
<gene>
    <name evidence="1" type="ORF">BJ508DRAFT_59068</name>
</gene>
<sequence length="113" mass="12343">MVLGARILVRGLPKASLPLRKSFSTNSHRYSPERLSISKLLESSDAIAKSGSPITVEGWVRSVRKMKNVGFASIGDGSTIHGLQVVLEPSEAKQPIPCKRSIIRRSIFGLFLI</sequence>
<dbReference type="EMBL" id="ML119843">
    <property type="protein sequence ID" value="RPA72849.1"/>
    <property type="molecule type" value="Genomic_DNA"/>
</dbReference>
<organism evidence="1 2">
    <name type="scientific">Ascobolus immersus RN42</name>
    <dbReference type="NCBI Taxonomy" id="1160509"/>
    <lineage>
        <taxon>Eukaryota</taxon>
        <taxon>Fungi</taxon>
        <taxon>Dikarya</taxon>
        <taxon>Ascomycota</taxon>
        <taxon>Pezizomycotina</taxon>
        <taxon>Pezizomycetes</taxon>
        <taxon>Pezizales</taxon>
        <taxon>Ascobolaceae</taxon>
        <taxon>Ascobolus</taxon>
    </lineage>
</organism>
<accession>A0A3N4HFB5</accession>
<dbReference type="InterPro" id="IPR012340">
    <property type="entry name" value="NA-bd_OB-fold"/>
</dbReference>
<dbReference type="Gene3D" id="2.40.50.140">
    <property type="entry name" value="Nucleic acid-binding proteins"/>
    <property type="match status" value="1"/>
</dbReference>
<dbReference type="SUPFAM" id="SSF50249">
    <property type="entry name" value="Nucleic acid-binding proteins"/>
    <property type="match status" value="1"/>
</dbReference>